<dbReference type="InterPro" id="IPR049563">
    <property type="entry name" value="TXTP-like"/>
</dbReference>
<dbReference type="GO" id="GO:0071913">
    <property type="term" value="F:citrate secondary active transmembrane transporter activity"/>
    <property type="evidence" value="ECO:0007669"/>
    <property type="project" value="TreeGrafter"/>
</dbReference>
<evidence type="ECO:0000256" key="7">
    <source>
        <dbReference type="ARBA" id="ARBA00023128"/>
    </source>
</evidence>
<dbReference type="GO" id="GO:0031966">
    <property type="term" value="C:mitochondrial membrane"/>
    <property type="evidence" value="ECO:0007669"/>
    <property type="project" value="UniProtKB-SubCell"/>
</dbReference>
<dbReference type="FunFam" id="1.50.40.10:FF:000007">
    <property type="entry name" value="Mitochondrial tricarboxylate transport protein-like"/>
    <property type="match status" value="1"/>
</dbReference>
<keyword evidence="6" id="KW-1133">Transmembrane helix</keyword>
<comment type="similarity">
    <text evidence="2 10">Belongs to the mitochondrial carrier (TC 2.A.29) family.</text>
</comment>
<evidence type="ECO:0000313" key="12">
    <source>
        <dbReference type="Proteomes" id="UP001219933"/>
    </source>
</evidence>
<organism evidence="11 12">
    <name type="scientific">Malassezia cuniculi</name>
    <dbReference type="NCBI Taxonomy" id="948313"/>
    <lineage>
        <taxon>Eukaryota</taxon>
        <taxon>Fungi</taxon>
        <taxon>Dikarya</taxon>
        <taxon>Basidiomycota</taxon>
        <taxon>Ustilaginomycotina</taxon>
        <taxon>Malasseziomycetes</taxon>
        <taxon>Malasseziales</taxon>
        <taxon>Malasseziaceae</taxon>
        <taxon>Malassezia</taxon>
    </lineage>
</organism>
<dbReference type="Gene3D" id="1.50.40.10">
    <property type="entry name" value="Mitochondrial carrier domain"/>
    <property type="match status" value="1"/>
</dbReference>
<evidence type="ECO:0000256" key="9">
    <source>
        <dbReference type="PROSITE-ProRule" id="PRU00282"/>
    </source>
</evidence>
<dbReference type="GO" id="GO:0006843">
    <property type="term" value="P:mitochondrial citrate transmembrane transport"/>
    <property type="evidence" value="ECO:0007669"/>
    <property type="project" value="TreeGrafter"/>
</dbReference>
<evidence type="ECO:0008006" key="13">
    <source>
        <dbReference type="Google" id="ProtNLM"/>
    </source>
</evidence>
<dbReference type="SUPFAM" id="SSF103506">
    <property type="entry name" value="Mitochondrial carrier"/>
    <property type="match status" value="1"/>
</dbReference>
<keyword evidence="4 9" id="KW-0812">Transmembrane</keyword>
<gene>
    <name evidence="11" type="ORF">MCUN1_002405</name>
</gene>
<dbReference type="InterPro" id="IPR018108">
    <property type="entry name" value="MCP_transmembrane"/>
</dbReference>
<dbReference type="PROSITE" id="PS50920">
    <property type="entry name" value="SOLCAR"/>
    <property type="match status" value="3"/>
</dbReference>
<dbReference type="PANTHER" id="PTHR45788:SF4">
    <property type="entry name" value="TRICARBOXYLATE TRANSPORT PROTEIN, MITOCHONDRIAL"/>
    <property type="match status" value="1"/>
</dbReference>
<name>A0AAF0J7E6_9BASI</name>
<keyword evidence="8 9" id="KW-0472">Membrane</keyword>
<keyword evidence="12" id="KW-1185">Reference proteome</keyword>
<evidence type="ECO:0000256" key="5">
    <source>
        <dbReference type="ARBA" id="ARBA00022737"/>
    </source>
</evidence>
<protein>
    <recommendedName>
        <fullName evidence="13">Tricarboxylate transport protein</fullName>
    </recommendedName>
</protein>
<keyword evidence="3 10" id="KW-0813">Transport</keyword>
<evidence type="ECO:0000256" key="3">
    <source>
        <dbReference type="ARBA" id="ARBA00022448"/>
    </source>
</evidence>
<evidence type="ECO:0000256" key="1">
    <source>
        <dbReference type="ARBA" id="ARBA00004225"/>
    </source>
</evidence>
<keyword evidence="5" id="KW-0677">Repeat</keyword>
<dbReference type="PANTHER" id="PTHR45788">
    <property type="entry name" value="SUCCINATE/FUMARATE MITOCHONDRIAL TRANSPORTER-RELATED"/>
    <property type="match status" value="1"/>
</dbReference>
<dbReference type="Proteomes" id="UP001219933">
    <property type="component" value="Chromosome 3"/>
</dbReference>
<evidence type="ECO:0000313" key="11">
    <source>
        <dbReference type="EMBL" id="WFD35549.1"/>
    </source>
</evidence>
<dbReference type="EMBL" id="CP119879">
    <property type="protein sequence ID" value="WFD35549.1"/>
    <property type="molecule type" value="Genomic_DNA"/>
</dbReference>
<evidence type="ECO:0000256" key="4">
    <source>
        <dbReference type="ARBA" id="ARBA00022692"/>
    </source>
</evidence>
<evidence type="ECO:0000256" key="2">
    <source>
        <dbReference type="ARBA" id="ARBA00006375"/>
    </source>
</evidence>
<sequence length="298" mass="31824">MSNQRKNTNPAFSLASGAFAGAVEGFATYPIEYTKTVAQFATRAGDKPPHPISIVRDTVRQHGIGGLYSGCGALVTGNALKAGVRFLSYDHFKSMLRDENGKLSGPRSLLAGLGAGMTEAVFAVTPSETIKTKLIDDAKREKPRYPPGLVGGSLAIIRDEGIAGIYRGLVPVMLRQGANSAVRFGTYSTLRNLVVDSSNPTQPLPGSVTFGIGAIAGIVTVYATMPLDVVKTRMQSLNARAEYRNTFDCLGKVVRREGVFALWRGATPRLARLVLSGGIVFTVYEKCMYVLEKTVGSA</sequence>
<comment type="subcellular location">
    <subcellularLocation>
        <location evidence="1">Mitochondrion membrane</location>
        <topology evidence="1">Multi-pass membrane protein</topology>
    </subcellularLocation>
</comment>
<feature type="repeat" description="Solcar" evidence="9">
    <location>
        <begin position="8"/>
        <end position="95"/>
    </location>
</feature>
<feature type="repeat" description="Solcar" evidence="9">
    <location>
        <begin position="106"/>
        <end position="193"/>
    </location>
</feature>
<keyword evidence="7" id="KW-0496">Mitochondrion</keyword>
<reference evidence="11" key="1">
    <citation type="submission" date="2023-03" db="EMBL/GenBank/DDBJ databases">
        <title>Mating type loci evolution in Malassezia.</title>
        <authorList>
            <person name="Coelho M.A."/>
        </authorList>
    </citation>
    <scope>NUCLEOTIDE SEQUENCE</scope>
    <source>
        <strain evidence="11">CBS 11721</strain>
    </source>
</reference>
<dbReference type="AlphaFoldDB" id="A0AAF0J7E6"/>
<evidence type="ECO:0000256" key="6">
    <source>
        <dbReference type="ARBA" id="ARBA00022989"/>
    </source>
</evidence>
<evidence type="ECO:0000256" key="8">
    <source>
        <dbReference type="ARBA" id="ARBA00023136"/>
    </source>
</evidence>
<accession>A0AAF0J7E6</accession>
<dbReference type="InterPro" id="IPR023395">
    <property type="entry name" value="MCP_dom_sf"/>
</dbReference>
<feature type="repeat" description="Solcar" evidence="9">
    <location>
        <begin position="204"/>
        <end position="290"/>
    </location>
</feature>
<proteinExistence type="inferred from homology"/>
<dbReference type="Pfam" id="PF00153">
    <property type="entry name" value="Mito_carr"/>
    <property type="match status" value="3"/>
</dbReference>
<evidence type="ECO:0000256" key="10">
    <source>
        <dbReference type="RuleBase" id="RU000488"/>
    </source>
</evidence>